<dbReference type="InterPro" id="IPR011990">
    <property type="entry name" value="TPR-like_helical_dom_sf"/>
</dbReference>
<dbReference type="SMART" id="SM00028">
    <property type="entry name" value="TPR"/>
    <property type="match status" value="5"/>
</dbReference>
<sequence length="313" mass="33392">LGSSSSTLLDKGRAYGSLGECYDALGDPEEAVKCHEQYLSIAIKAQSPRDQERAYRGLGSSYRSLGNLQQALVCLEKRLVVAHEQTAEGAVPGKAAAYGELGALHRQLGNYEQALACLERQMALAEDDPALRGDAACGMGAVYQAMGAYDRALHWHQVDLEIAEETNNMAAQGRAYGNLGITHEALGNYDKAVALQEQHLSIAAQLGDKAAKAEAYSSLGYSTLSIFLLVEQGSRASAALSEALCTIQTTKQFGHPANWASFALVGGDVHLSNQVVLMGQALVELLKTPDKCRDALRVVLHLVIALALCAVYS</sequence>
<proteinExistence type="predicted"/>
<keyword evidence="2" id="KW-0175">Coiled coil</keyword>
<dbReference type="SUPFAM" id="SSF48452">
    <property type="entry name" value="TPR-like"/>
    <property type="match status" value="2"/>
</dbReference>
<dbReference type="AlphaFoldDB" id="A0AAQ4FCR4"/>
<dbReference type="Pfam" id="PF13424">
    <property type="entry name" value="TPR_12"/>
    <property type="match status" value="2"/>
</dbReference>
<feature type="coiled-coil region" evidence="2">
    <location>
        <begin position="101"/>
        <end position="128"/>
    </location>
</feature>
<evidence type="ECO:0000256" key="1">
    <source>
        <dbReference type="PROSITE-ProRule" id="PRU00339"/>
    </source>
</evidence>
<dbReference type="Pfam" id="PF13176">
    <property type="entry name" value="TPR_7"/>
    <property type="match status" value="1"/>
</dbReference>
<organism evidence="3 4">
    <name type="scientific">Amblyomma americanum</name>
    <name type="common">Lone star tick</name>
    <dbReference type="NCBI Taxonomy" id="6943"/>
    <lineage>
        <taxon>Eukaryota</taxon>
        <taxon>Metazoa</taxon>
        <taxon>Ecdysozoa</taxon>
        <taxon>Arthropoda</taxon>
        <taxon>Chelicerata</taxon>
        <taxon>Arachnida</taxon>
        <taxon>Acari</taxon>
        <taxon>Parasitiformes</taxon>
        <taxon>Ixodida</taxon>
        <taxon>Ixodoidea</taxon>
        <taxon>Ixodidae</taxon>
        <taxon>Amblyomminae</taxon>
        <taxon>Amblyomma</taxon>
    </lineage>
</organism>
<keyword evidence="4" id="KW-1185">Reference proteome</keyword>
<evidence type="ECO:0000313" key="4">
    <source>
        <dbReference type="Proteomes" id="UP001321473"/>
    </source>
</evidence>
<dbReference type="InterPro" id="IPR019734">
    <property type="entry name" value="TPR_rpt"/>
</dbReference>
<protein>
    <submittedName>
        <fullName evidence="3">Uncharacterized protein</fullName>
    </submittedName>
</protein>
<name>A0AAQ4FCR4_AMBAM</name>
<reference evidence="3 4" key="1">
    <citation type="journal article" date="2023" name="Arcadia Sci">
        <title>De novo assembly of a long-read Amblyomma americanum tick genome.</title>
        <authorList>
            <person name="Chou S."/>
            <person name="Poskanzer K.E."/>
            <person name="Rollins M."/>
            <person name="Thuy-Boun P.S."/>
        </authorList>
    </citation>
    <scope>NUCLEOTIDE SEQUENCE [LARGE SCALE GENOMIC DNA]</scope>
    <source>
        <strain evidence="3">F_SG_1</strain>
        <tissue evidence="3">Salivary glands</tissue>
    </source>
</reference>
<dbReference type="PANTHER" id="PTHR10098">
    <property type="entry name" value="RAPSYN-RELATED"/>
    <property type="match status" value="1"/>
</dbReference>
<comment type="caution">
    <text evidence="3">The sequence shown here is derived from an EMBL/GenBank/DDBJ whole genome shotgun (WGS) entry which is preliminary data.</text>
</comment>
<dbReference type="Gene3D" id="1.25.40.10">
    <property type="entry name" value="Tetratricopeptide repeat domain"/>
    <property type="match status" value="2"/>
</dbReference>
<dbReference type="PROSITE" id="PS50005">
    <property type="entry name" value="TPR"/>
    <property type="match status" value="1"/>
</dbReference>
<gene>
    <name evidence="3" type="ORF">V5799_008675</name>
</gene>
<dbReference type="PANTHER" id="PTHR10098:SF108">
    <property type="entry name" value="TETRATRICOPEPTIDE REPEAT PROTEIN 28"/>
    <property type="match status" value="1"/>
</dbReference>
<dbReference type="EMBL" id="JARKHS020004072">
    <property type="protein sequence ID" value="KAK8784950.1"/>
    <property type="molecule type" value="Genomic_DNA"/>
</dbReference>
<accession>A0AAQ4FCR4</accession>
<feature type="repeat" description="TPR" evidence="1">
    <location>
        <begin position="95"/>
        <end position="128"/>
    </location>
</feature>
<feature type="non-terminal residue" evidence="3">
    <location>
        <position position="1"/>
    </location>
</feature>
<evidence type="ECO:0000256" key="2">
    <source>
        <dbReference type="SAM" id="Coils"/>
    </source>
</evidence>
<keyword evidence="1" id="KW-0802">TPR repeat</keyword>
<evidence type="ECO:0000313" key="3">
    <source>
        <dbReference type="EMBL" id="KAK8784950.1"/>
    </source>
</evidence>
<dbReference type="Proteomes" id="UP001321473">
    <property type="component" value="Unassembled WGS sequence"/>
</dbReference>